<dbReference type="InterPro" id="IPR023509">
    <property type="entry name" value="DTD-like_sf"/>
</dbReference>
<dbReference type="PATRIC" id="fig|84022.5.peg.3194"/>
<comment type="function">
    <text evidence="4">An aminoacyl-tRNA editing enzyme that deacylates mischarged D-aminoacyl-tRNAs. Also deacylates mischarged glycyl-tRNA(Ala), protecting cells against glycine mischarging by AlaRS. Acts via tRNA-based rather than protein-based catalysis; rejects L-amino acids rather than detecting D-amino acids in the active site. By recycling D-aminoacyl-tRNA to D-amino acids and free tRNA molecules, this enzyme counteracts the toxicity associated with the formation of D-aminoacyl-tRNA entities in vivo and helps enforce protein L-homochirality.</text>
</comment>
<keyword evidence="2 4" id="KW-0820">tRNA-binding</keyword>
<dbReference type="FunFam" id="3.50.80.10:FF:000001">
    <property type="entry name" value="D-aminoacyl-tRNA deacylase"/>
    <property type="match status" value="1"/>
</dbReference>
<dbReference type="PANTHER" id="PTHR10472">
    <property type="entry name" value="D-TYROSYL-TRNA TYR DEACYLASE"/>
    <property type="match status" value="1"/>
</dbReference>
<comment type="similarity">
    <text evidence="1 4">Belongs to the DTD family.</text>
</comment>
<dbReference type="GO" id="GO:0043908">
    <property type="term" value="F:Ser(Gly)-tRNA(Ala) hydrolase activity"/>
    <property type="evidence" value="ECO:0007669"/>
    <property type="project" value="UniProtKB-UniRule"/>
</dbReference>
<dbReference type="PANTHER" id="PTHR10472:SF5">
    <property type="entry name" value="D-AMINOACYL-TRNA DEACYLASE 1"/>
    <property type="match status" value="1"/>
</dbReference>
<dbReference type="RefSeq" id="WP_044823907.1">
    <property type="nucleotide sequence ID" value="NZ_CP009687.1"/>
</dbReference>
<comment type="domain">
    <text evidence="4">A Gly-cisPro motif from one monomer fits into the active site of the other monomer to allow specific chiral rejection of L-amino acids.</text>
</comment>
<comment type="catalytic activity">
    <reaction evidence="4">
        <text>glycyl-tRNA(Ala) + H2O = tRNA(Ala) + glycine + H(+)</text>
        <dbReference type="Rhea" id="RHEA:53744"/>
        <dbReference type="Rhea" id="RHEA-COMP:9657"/>
        <dbReference type="Rhea" id="RHEA-COMP:13640"/>
        <dbReference type="ChEBI" id="CHEBI:15377"/>
        <dbReference type="ChEBI" id="CHEBI:15378"/>
        <dbReference type="ChEBI" id="CHEBI:57305"/>
        <dbReference type="ChEBI" id="CHEBI:78442"/>
        <dbReference type="ChEBI" id="CHEBI:78522"/>
    </reaction>
</comment>
<keyword evidence="4" id="KW-0963">Cytoplasm</keyword>
<evidence type="ECO:0000256" key="1">
    <source>
        <dbReference type="ARBA" id="ARBA00009673"/>
    </source>
</evidence>
<gene>
    <name evidence="4 5" type="primary">dtd</name>
    <name evidence="5" type="ORF">CACET_c17370</name>
</gene>
<dbReference type="OrthoDB" id="9801395at2"/>
<keyword evidence="4" id="KW-0694">RNA-binding</keyword>
<dbReference type="GO" id="GO:0019478">
    <property type="term" value="P:D-amino acid catabolic process"/>
    <property type="evidence" value="ECO:0007669"/>
    <property type="project" value="UniProtKB-UniRule"/>
</dbReference>
<evidence type="ECO:0000256" key="3">
    <source>
        <dbReference type="ARBA" id="ARBA00022801"/>
    </source>
</evidence>
<dbReference type="SUPFAM" id="SSF69500">
    <property type="entry name" value="DTD-like"/>
    <property type="match status" value="1"/>
</dbReference>
<dbReference type="Gene3D" id="3.50.80.10">
    <property type="entry name" value="D-tyrosyl-tRNA(Tyr) deacylase"/>
    <property type="match status" value="1"/>
</dbReference>
<dbReference type="Pfam" id="PF02580">
    <property type="entry name" value="Tyr_Deacylase"/>
    <property type="match status" value="1"/>
</dbReference>
<dbReference type="EC" id="3.1.1.-" evidence="4"/>
<dbReference type="GO" id="GO:0106026">
    <property type="term" value="F:Gly-tRNA(Ala) deacylase activity"/>
    <property type="evidence" value="ECO:0007669"/>
    <property type="project" value="UniProtKB-UniRule"/>
</dbReference>
<dbReference type="GO" id="GO:0000049">
    <property type="term" value="F:tRNA binding"/>
    <property type="evidence" value="ECO:0007669"/>
    <property type="project" value="UniProtKB-UniRule"/>
</dbReference>
<keyword evidence="3 4" id="KW-0378">Hydrolase</keyword>
<sequence>MRAVIQRIRDGKVTVEEKITGEIEKGLLVYLGVAHGDTMEDIKYMVEKIINLRIFEDENEKMNLSLLDVAGQLLVVSQFTLMGDCRKGRRPSFIEAGKPEDAEKLYEDFVNYCRQQGVEVATGVFQTHMMVHSVNDGPVTMLLDSKKTF</sequence>
<dbReference type="GO" id="GO:0051500">
    <property type="term" value="F:D-tyrosyl-tRNA(Tyr) deacylase activity"/>
    <property type="evidence" value="ECO:0007669"/>
    <property type="project" value="TreeGrafter"/>
</dbReference>
<organism evidence="5 6">
    <name type="scientific">Clostridium aceticum</name>
    <dbReference type="NCBI Taxonomy" id="84022"/>
    <lineage>
        <taxon>Bacteria</taxon>
        <taxon>Bacillati</taxon>
        <taxon>Bacillota</taxon>
        <taxon>Clostridia</taxon>
        <taxon>Eubacteriales</taxon>
        <taxon>Clostridiaceae</taxon>
        <taxon>Clostridium</taxon>
    </lineage>
</organism>
<dbReference type="EC" id="3.1.1.96" evidence="4"/>
<proteinExistence type="inferred from homology"/>
<dbReference type="NCBIfam" id="TIGR00256">
    <property type="entry name" value="D-aminoacyl-tRNA deacylase"/>
    <property type="match status" value="1"/>
</dbReference>
<dbReference type="InterPro" id="IPR003732">
    <property type="entry name" value="Daa-tRNA_deacyls_DTD"/>
</dbReference>
<dbReference type="KEGG" id="cace:CACET_c17370"/>
<keyword evidence="6" id="KW-1185">Reference proteome</keyword>
<dbReference type="CDD" id="cd00563">
    <property type="entry name" value="Dtyr_deacylase"/>
    <property type="match status" value="1"/>
</dbReference>
<feature type="short sequence motif" description="Gly-cisPro motif, important for rejection of L-amino acids" evidence="4">
    <location>
        <begin position="137"/>
        <end position="138"/>
    </location>
</feature>
<dbReference type="GO" id="GO:0005737">
    <property type="term" value="C:cytoplasm"/>
    <property type="evidence" value="ECO:0007669"/>
    <property type="project" value="UniProtKB-SubCell"/>
</dbReference>
<dbReference type="EMBL" id="CP009687">
    <property type="protein sequence ID" value="AKL95185.1"/>
    <property type="molecule type" value="Genomic_DNA"/>
</dbReference>
<comment type="catalytic activity">
    <reaction evidence="4">
        <text>a D-aminoacyl-tRNA + H2O = a tRNA + a D-alpha-amino acid + H(+)</text>
        <dbReference type="Rhea" id="RHEA:13953"/>
        <dbReference type="Rhea" id="RHEA-COMP:10123"/>
        <dbReference type="Rhea" id="RHEA-COMP:10124"/>
        <dbReference type="ChEBI" id="CHEBI:15377"/>
        <dbReference type="ChEBI" id="CHEBI:15378"/>
        <dbReference type="ChEBI" id="CHEBI:59871"/>
        <dbReference type="ChEBI" id="CHEBI:78442"/>
        <dbReference type="ChEBI" id="CHEBI:79333"/>
        <dbReference type="EC" id="3.1.1.96"/>
    </reaction>
</comment>
<dbReference type="STRING" id="84022.CACET_c17370"/>
<evidence type="ECO:0000256" key="4">
    <source>
        <dbReference type="HAMAP-Rule" id="MF_00518"/>
    </source>
</evidence>
<dbReference type="Proteomes" id="UP000035704">
    <property type="component" value="Chromosome"/>
</dbReference>
<comment type="subunit">
    <text evidence="4">Homodimer.</text>
</comment>
<protein>
    <recommendedName>
        <fullName evidence="4">D-aminoacyl-tRNA deacylase</fullName>
        <shortName evidence="4">DTD</shortName>
        <ecNumber evidence="4">3.1.1.96</ecNumber>
    </recommendedName>
    <alternativeName>
        <fullName evidence="4">Gly-tRNA(Ala) deacylase</fullName>
        <ecNumber evidence="4">3.1.1.-</ecNumber>
    </alternativeName>
</protein>
<comment type="subcellular location">
    <subcellularLocation>
        <location evidence="4">Cytoplasm</location>
    </subcellularLocation>
</comment>
<evidence type="ECO:0000313" key="5">
    <source>
        <dbReference type="EMBL" id="AKL95185.1"/>
    </source>
</evidence>
<reference evidence="5 6" key="1">
    <citation type="submission" date="2014-10" db="EMBL/GenBank/DDBJ databases">
        <title>Genome sequence of Clostridium aceticum DSM 1496.</title>
        <authorList>
            <person name="Poehlein A."/>
            <person name="Schiel-Bengelsdorf B."/>
            <person name="Gottschalk G."/>
            <person name="Duerre P."/>
            <person name="Daniel R."/>
        </authorList>
    </citation>
    <scope>NUCLEOTIDE SEQUENCE [LARGE SCALE GENOMIC DNA]</scope>
    <source>
        <strain evidence="5 6">DSM 1496</strain>
    </source>
</reference>
<name>A0A0D8IFS6_9CLOT</name>
<evidence type="ECO:0000313" key="6">
    <source>
        <dbReference type="Proteomes" id="UP000035704"/>
    </source>
</evidence>
<evidence type="ECO:0000256" key="2">
    <source>
        <dbReference type="ARBA" id="ARBA00022555"/>
    </source>
</evidence>
<dbReference type="HAMAP" id="MF_00518">
    <property type="entry name" value="Deacylase_Dtd"/>
    <property type="match status" value="1"/>
</dbReference>
<dbReference type="AlphaFoldDB" id="A0A0D8IFS6"/>
<accession>A0A0D8IFS6</accession>